<protein>
    <submittedName>
        <fullName evidence="2">Uncharacterized protein</fullName>
    </submittedName>
</protein>
<feature type="compositionally biased region" description="Polar residues" evidence="1">
    <location>
        <begin position="33"/>
        <end position="44"/>
    </location>
</feature>
<evidence type="ECO:0000313" key="2">
    <source>
        <dbReference type="EMBL" id="EMI56657.1"/>
    </source>
</evidence>
<name>M5U5C8_9BACT</name>
<comment type="caution">
    <text evidence="2">The sequence shown here is derived from an EMBL/GenBank/DDBJ whole genome shotgun (WGS) entry which is preliminary data.</text>
</comment>
<dbReference type="AlphaFoldDB" id="M5U5C8"/>
<evidence type="ECO:0000256" key="1">
    <source>
        <dbReference type="SAM" id="MobiDB-lite"/>
    </source>
</evidence>
<accession>M5U5C8</accession>
<feature type="region of interest" description="Disordered" evidence="1">
    <location>
        <begin position="1"/>
        <end position="97"/>
    </location>
</feature>
<evidence type="ECO:0000313" key="3">
    <source>
        <dbReference type="Proteomes" id="UP000011885"/>
    </source>
</evidence>
<gene>
    <name evidence="2" type="ORF">RSSM_01916</name>
</gene>
<reference evidence="2 3" key="1">
    <citation type="journal article" date="2013" name="Mar. Genomics">
        <title>Expression of sulfatases in Rhodopirellula baltica and the diversity of sulfatases in the genus Rhodopirellula.</title>
        <authorList>
            <person name="Wegner C.E."/>
            <person name="Richter-Heitmann T."/>
            <person name="Klindworth A."/>
            <person name="Klockow C."/>
            <person name="Richter M."/>
            <person name="Achstetter T."/>
            <person name="Glockner F.O."/>
            <person name="Harder J."/>
        </authorList>
    </citation>
    <scope>NUCLEOTIDE SEQUENCE [LARGE SCALE GENOMIC DNA]</scope>
    <source>
        <strain evidence="2 3">SM41</strain>
    </source>
</reference>
<dbReference type="EMBL" id="ANOH01000135">
    <property type="protein sequence ID" value="EMI56657.1"/>
    <property type="molecule type" value="Genomic_DNA"/>
</dbReference>
<dbReference type="Proteomes" id="UP000011885">
    <property type="component" value="Unassembled WGS sequence"/>
</dbReference>
<feature type="compositionally biased region" description="Basic and acidic residues" evidence="1">
    <location>
        <begin position="52"/>
        <end position="74"/>
    </location>
</feature>
<feature type="compositionally biased region" description="Basic and acidic residues" evidence="1">
    <location>
        <begin position="15"/>
        <end position="27"/>
    </location>
</feature>
<keyword evidence="3" id="KW-1185">Reference proteome</keyword>
<sequence>MGRHGKIGGLWGRAQSDRVPTRGRDETPAIGKTTGQIRNSSGFSGSFPISRDAARQNASDDIRSHRNRATDAAERPAASGRRNGLSRSIQTFRRPRP</sequence>
<dbReference type="PATRIC" id="fig|1263870.3.peg.2045"/>
<proteinExistence type="predicted"/>
<organism evidence="2 3">
    <name type="scientific">Rhodopirellula sallentina SM41</name>
    <dbReference type="NCBI Taxonomy" id="1263870"/>
    <lineage>
        <taxon>Bacteria</taxon>
        <taxon>Pseudomonadati</taxon>
        <taxon>Planctomycetota</taxon>
        <taxon>Planctomycetia</taxon>
        <taxon>Pirellulales</taxon>
        <taxon>Pirellulaceae</taxon>
        <taxon>Rhodopirellula</taxon>
    </lineage>
</organism>